<keyword evidence="2" id="KW-0472">Membrane</keyword>
<gene>
    <name evidence="3" type="ORF">AAL_00271</name>
</gene>
<feature type="compositionally biased region" description="Polar residues" evidence="1">
    <location>
        <begin position="649"/>
        <end position="676"/>
    </location>
</feature>
<accession>A0A162K3U0</accession>
<reference evidence="3 4" key="1">
    <citation type="journal article" date="2016" name="Genome Biol. Evol.">
        <title>Divergent and convergent evolution of fungal pathogenicity.</title>
        <authorList>
            <person name="Shang Y."/>
            <person name="Xiao G."/>
            <person name="Zheng P."/>
            <person name="Cen K."/>
            <person name="Zhan S."/>
            <person name="Wang C."/>
        </authorList>
    </citation>
    <scope>NUCLEOTIDE SEQUENCE [LARGE SCALE GENOMIC DNA]</scope>
    <source>
        <strain evidence="3 4">RCEF 2490</strain>
    </source>
</reference>
<feature type="transmembrane region" description="Helical" evidence="2">
    <location>
        <begin position="62"/>
        <end position="83"/>
    </location>
</feature>
<organism evidence="3 4">
    <name type="scientific">Moelleriella libera RCEF 2490</name>
    <dbReference type="NCBI Taxonomy" id="1081109"/>
    <lineage>
        <taxon>Eukaryota</taxon>
        <taxon>Fungi</taxon>
        <taxon>Dikarya</taxon>
        <taxon>Ascomycota</taxon>
        <taxon>Pezizomycotina</taxon>
        <taxon>Sordariomycetes</taxon>
        <taxon>Hypocreomycetidae</taxon>
        <taxon>Hypocreales</taxon>
        <taxon>Clavicipitaceae</taxon>
        <taxon>Moelleriella</taxon>
    </lineage>
</organism>
<keyword evidence="4" id="KW-1185">Reference proteome</keyword>
<dbReference type="GO" id="GO:0005886">
    <property type="term" value="C:plasma membrane"/>
    <property type="evidence" value="ECO:0007669"/>
    <property type="project" value="TreeGrafter"/>
</dbReference>
<name>A0A162K3U0_9HYPO</name>
<dbReference type="Proteomes" id="UP000078544">
    <property type="component" value="Unassembled WGS sequence"/>
</dbReference>
<keyword evidence="2" id="KW-0812">Transmembrane</keyword>
<feature type="compositionally biased region" description="Low complexity" evidence="1">
    <location>
        <begin position="270"/>
        <end position="293"/>
    </location>
</feature>
<feature type="compositionally biased region" description="Polar residues" evidence="1">
    <location>
        <begin position="622"/>
        <end position="632"/>
    </location>
</feature>
<feature type="region of interest" description="Disordered" evidence="1">
    <location>
        <begin position="159"/>
        <end position="181"/>
    </location>
</feature>
<dbReference type="PANTHER" id="PTHR40018">
    <property type="entry name" value="[PSI+] INDUCTION PROTEIN 2"/>
    <property type="match status" value="1"/>
</dbReference>
<dbReference type="PANTHER" id="PTHR40018:SF1">
    <property type="entry name" value="[PSI+] INDUCTION PROTEIN 2"/>
    <property type="match status" value="1"/>
</dbReference>
<feature type="compositionally biased region" description="Polar residues" evidence="1">
    <location>
        <begin position="434"/>
        <end position="447"/>
    </location>
</feature>
<dbReference type="InterPro" id="IPR037504">
    <property type="entry name" value="PSI_induc_2"/>
</dbReference>
<feature type="compositionally biased region" description="Polar residues" evidence="1">
    <location>
        <begin position="344"/>
        <end position="353"/>
    </location>
</feature>
<dbReference type="OrthoDB" id="5401332at2759"/>
<feature type="region of interest" description="Disordered" evidence="1">
    <location>
        <begin position="196"/>
        <end position="243"/>
    </location>
</feature>
<dbReference type="STRING" id="1081109.A0A162K3U0"/>
<evidence type="ECO:0000256" key="2">
    <source>
        <dbReference type="SAM" id="Phobius"/>
    </source>
</evidence>
<keyword evidence="2" id="KW-1133">Transmembrane helix</keyword>
<evidence type="ECO:0000256" key="1">
    <source>
        <dbReference type="SAM" id="MobiDB-lite"/>
    </source>
</evidence>
<feature type="compositionally biased region" description="Polar residues" evidence="1">
    <location>
        <begin position="382"/>
        <end position="404"/>
    </location>
</feature>
<evidence type="ECO:0000313" key="4">
    <source>
        <dbReference type="Proteomes" id="UP000078544"/>
    </source>
</evidence>
<sequence length="676" mass="72002">MPSIDVAMARSLRPGAWDALNVAVARGLSRRNVVGDAQGTVTDVKTAFSSWDNCMKASFCKWPVIAIIIVGGLIIFSILWCIIRCAFCGLSCCCTCFSCLKCCGNCCGCCDPPGRRNNKYLDEPFLPPNQGYRNEAPMQASFPPTASTRHAGPQYAMFDVPKKGGEDSLPQMPSWEQSGSQKVMMADEVEMSNLNKLPAADPTRRRVNSPSPGPVSPLSTASMEHGPRPYGGLPGSSSGQISNHSQQALLPNQQSMGYSQVRQSPYGARGPNNYSNSNNNINNGYQNYGPQQSDGFGLDEPYDVPSSVSAVPPPNYAMQNGSPYGAPGRQPYGNAPDQPYGAVGSTNGPSQPGSPHYGQPFGAPPPLFGAAVGPGNRPSPTPLQNRGHTPYSQEQVYTQYNEVSAETVARSGANTPIRPPPQRAEMPAFPLDSSRAQTPSQAQSQQHAEMPAYPVDGARVHTPIQGRQQRQHAEMSAFPLDHGRGPAQQQEFRDPSPPQNMPMELPGSEPPAGYGMKQPSASESSNMAPPMSNRSPARGDPRARNPSGPGSRSHSPYGRPPGSSNGPRQRSQSPYGRPPRSSPASRGDAGYGRPPPTPRGNGSRGYSPAPPRQYPPGPQPQFSQGMNRQQSPGPGLLARPMPPPAATDFGQSPPQSPITNNAGFDFTSGYSRPQGT</sequence>
<feature type="compositionally biased region" description="Polar residues" evidence="1">
    <location>
        <begin position="519"/>
        <end position="535"/>
    </location>
</feature>
<proteinExistence type="predicted"/>
<comment type="caution">
    <text evidence="3">The sequence shown here is derived from an EMBL/GenBank/DDBJ whole genome shotgun (WGS) entry which is preliminary data.</text>
</comment>
<dbReference type="GO" id="GO:0005935">
    <property type="term" value="C:cellular bud neck"/>
    <property type="evidence" value="ECO:0007669"/>
    <property type="project" value="TreeGrafter"/>
</dbReference>
<feature type="compositionally biased region" description="Pro residues" evidence="1">
    <location>
        <begin position="608"/>
        <end position="619"/>
    </location>
</feature>
<dbReference type="EMBL" id="AZGY01000001">
    <property type="protein sequence ID" value="OAA32806.1"/>
    <property type="molecule type" value="Genomic_DNA"/>
</dbReference>
<evidence type="ECO:0000313" key="3">
    <source>
        <dbReference type="EMBL" id="OAA32806.1"/>
    </source>
</evidence>
<feature type="compositionally biased region" description="Polar residues" evidence="1">
    <location>
        <begin position="562"/>
        <end position="574"/>
    </location>
</feature>
<protein>
    <recommendedName>
        <fullName evidence="5">Fibroin-3 related protein</fullName>
    </recommendedName>
</protein>
<evidence type="ECO:0008006" key="5">
    <source>
        <dbReference type="Google" id="ProtNLM"/>
    </source>
</evidence>
<feature type="region of interest" description="Disordered" evidence="1">
    <location>
        <begin position="256"/>
        <end position="676"/>
    </location>
</feature>
<dbReference type="AlphaFoldDB" id="A0A162K3U0"/>